<dbReference type="Gene3D" id="1.10.3780.10">
    <property type="entry name" value="SusD-like"/>
    <property type="match status" value="1"/>
</dbReference>
<feature type="domain" description="SusD-like N-terminal" evidence="8">
    <location>
        <begin position="52"/>
        <end position="217"/>
    </location>
</feature>
<keyword evidence="5" id="KW-0998">Cell outer membrane</keyword>
<evidence type="ECO:0000256" key="5">
    <source>
        <dbReference type="ARBA" id="ARBA00023237"/>
    </source>
</evidence>
<dbReference type="InterPro" id="IPR033985">
    <property type="entry name" value="SusD-like_N"/>
</dbReference>
<keyword evidence="4" id="KW-0472">Membrane</keyword>
<dbReference type="Pfam" id="PF07980">
    <property type="entry name" value="SusD_RagB"/>
    <property type="match status" value="1"/>
</dbReference>
<keyword evidence="10" id="KW-1185">Reference proteome</keyword>
<feature type="region of interest" description="Disordered" evidence="6">
    <location>
        <begin position="505"/>
        <end position="524"/>
    </location>
</feature>
<evidence type="ECO:0000259" key="7">
    <source>
        <dbReference type="Pfam" id="PF07980"/>
    </source>
</evidence>
<dbReference type="Proteomes" id="UP000812961">
    <property type="component" value="Unassembled WGS sequence"/>
</dbReference>
<proteinExistence type="inferred from homology"/>
<organism evidence="9 10">
    <name type="scientific">Chitinophaga rhizophila</name>
    <dbReference type="NCBI Taxonomy" id="2866212"/>
    <lineage>
        <taxon>Bacteria</taxon>
        <taxon>Pseudomonadati</taxon>
        <taxon>Bacteroidota</taxon>
        <taxon>Chitinophagia</taxon>
        <taxon>Chitinophagales</taxon>
        <taxon>Chitinophagaceae</taxon>
        <taxon>Chitinophaga</taxon>
    </lineage>
</organism>
<evidence type="ECO:0000256" key="1">
    <source>
        <dbReference type="ARBA" id="ARBA00004442"/>
    </source>
</evidence>
<evidence type="ECO:0000313" key="10">
    <source>
        <dbReference type="Proteomes" id="UP000812961"/>
    </source>
</evidence>
<evidence type="ECO:0000256" key="4">
    <source>
        <dbReference type="ARBA" id="ARBA00023136"/>
    </source>
</evidence>
<feature type="domain" description="RagB/SusD" evidence="7">
    <location>
        <begin position="383"/>
        <end position="524"/>
    </location>
</feature>
<comment type="subcellular location">
    <subcellularLocation>
        <location evidence="1">Cell outer membrane</location>
    </subcellularLocation>
</comment>
<sequence>MKHIIAYSAIAAGLLLGACTKLDVPIESEYTDGNFPNTTDAYVAATGPAYTQLATRYAVDYWRMQELSTDEAIIPARDGNYNDNGQYRFLHKHTWSPDHPTVRGVWEWGFGGINTCNRIISLFESTADTKEKRQAIAEMRTMRALYHFFMMDLYANIPIVTTFGSTTAPAQKTRPEVFAFIEKELKESLPDLNTASGAVTYGRPTKWMAFALLAKLYINAKVYTGTEMNKECIAMTDSIISKGPYKLDADFISIFMPENGPQITETIFAIPYDANKIPGCQFSRFGLHTGLQTKFSLPFRPSIALSTIADFYEKFNLAGDVRNTTWLAGKQYNSDGSPILIPSTNKGVDASYSGPNPNDKINWHLEFSPEMPLKNVDQMDVGNDELGKARGVRSIKYYPDRNTNPDTRFSNNDVPVFRLADIILMKAEAILRDNNDGVAAAALVSEIRRRAKAPEVSTITLEELLDERGRELAWEAWRRNDLIRFGAFEGSWGFKNDTDPNKRIYPIPTSERTLNPSLEQNQGY</sequence>
<reference evidence="9 10" key="1">
    <citation type="submission" date="2021-08" db="EMBL/GenBank/DDBJ databases">
        <title>The genome sequence of Chitinophaga sp. B61.</title>
        <authorList>
            <person name="Zhang X."/>
        </authorList>
    </citation>
    <scope>NUCLEOTIDE SEQUENCE [LARGE SCALE GENOMIC DNA]</scope>
    <source>
        <strain evidence="9 10">B61</strain>
    </source>
</reference>
<dbReference type="InterPro" id="IPR011990">
    <property type="entry name" value="TPR-like_helical_dom_sf"/>
</dbReference>
<evidence type="ECO:0000256" key="2">
    <source>
        <dbReference type="ARBA" id="ARBA00006275"/>
    </source>
</evidence>
<comment type="similarity">
    <text evidence="2">Belongs to the SusD family.</text>
</comment>
<dbReference type="InterPro" id="IPR012944">
    <property type="entry name" value="SusD_RagB_dom"/>
</dbReference>
<dbReference type="RefSeq" id="WP_220251623.1">
    <property type="nucleotide sequence ID" value="NZ_JAICCF010000003.1"/>
</dbReference>
<accession>A0ABS7GF51</accession>
<evidence type="ECO:0000313" key="9">
    <source>
        <dbReference type="EMBL" id="MBW8686313.1"/>
    </source>
</evidence>
<dbReference type="SUPFAM" id="SSF48452">
    <property type="entry name" value="TPR-like"/>
    <property type="match status" value="1"/>
</dbReference>
<evidence type="ECO:0000256" key="3">
    <source>
        <dbReference type="ARBA" id="ARBA00022729"/>
    </source>
</evidence>
<dbReference type="Pfam" id="PF14322">
    <property type="entry name" value="SusD-like_3"/>
    <property type="match status" value="1"/>
</dbReference>
<dbReference type="Gene3D" id="1.25.40.10">
    <property type="entry name" value="Tetratricopeptide repeat domain"/>
    <property type="match status" value="1"/>
</dbReference>
<keyword evidence="3" id="KW-0732">Signal</keyword>
<evidence type="ECO:0000256" key="6">
    <source>
        <dbReference type="SAM" id="MobiDB-lite"/>
    </source>
</evidence>
<protein>
    <submittedName>
        <fullName evidence="9">RagB/SusD family nutrient uptake outer membrane protein</fullName>
    </submittedName>
</protein>
<dbReference type="Gene3D" id="1.25.40.390">
    <property type="match status" value="1"/>
</dbReference>
<evidence type="ECO:0000259" key="8">
    <source>
        <dbReference type="Pfam" id="PF14322"/>
    </source>
</evidence>
<dbReference type="EMBL" id="JAICCF010000003">
    <property type="protein sequence ID" value="MBW8686313.1"/>
    <property type="molecule type" value="Genomic_DNA"/>
</dbReference>
<comment type="caution">
    <text evidence="9">The sequence shown here is derived from an EMBL/GenBank/DDBJ whole genome shotgun (WGS) entry which is preliminary data.</text>
</comment>
<dbReference type="PROSITE" id="PS51257">
    <property type="entry name" value="PROKAR_LIPOPROTEIN"/>
    <property type="match status" value="1"/>
</dbReference>
<feature type="compositionally biased region" description="Polar residues" evidence="6">
    <location>
        <begin position="510"/>
        <end position="524"/>
    </location>
</feature>
<gene>
    <name evidence="9" type="ORF">K1Y79_18380</name>
</gene>
<name>A0ABS7GF51_9BACT</name>